<dbReference type="RefSeq" id="WP_140925350.1">
    <property type="nucleotide sequence ID" value="NZ_CP122311.1"/>
</dbReference>
<accession>A0ABY2Z335</accession>
<evidence type="ECO:0000313" key="1">
    <source>
        <dbReference type="EMBL" id="TPV22225.1"/>
    </source>
</evidence>
<sequence>MLFNPCSGFNLIAETGNATVPHLLFSSEPRLAQREIIFRPFIRDRHLSPPCLTGRKAIINTLMQEGIPALKTISEFPQPAA</sequence>
<dbReference type="Proteomes" id="UP000316142">
    <property type="component" value="Unassembled WGS sequence"/>
</dbReference>
<dbReference type="EMBL" id="VHIZ01000056">
    <property type="protein sequence ID" value="TPV22225.1"/>
    <property type="molecule type" value="Genomic_DNA"/>
</dbReference>
<organism evidence="1 2">
    <name type="scientific">Pantoea anthophila</name>
    <dbReference type="NCBI Taxonomy" id="470931"/>
    <lineage>
        <taxon>Bacteria</taxon>
        <taxon>Pseudomonadati</taxon>
        <taxon>Pseudomonadota</taxon>
        <taxon>Gammaproteobacteria</taxon>
        <taxon>Enterobacterales</taxon>
        <taxon>Erwiniaceae</taxon>
        <taxon>Pantoea</taxon>
    </lineage>
</organism>
<name>A0ABY2Z335_9GAMM</name>
<gene>
    <name evidence="1" type="ORF">FJW00_18765</name>
</gene>
<evidence type="ECO:0000313" key="2">
    <source>
        <dbReference type="Proteomes" id="UP000316142"/>
    </source>
</evidence>
<comment type="caution">
    <text evidence="1">The sequence shown here is derived from an EMBL/GenBank/DDBJ whole genome shotgun (WGS) entry which is preliminary data.</text>
</comment>
<proteinExistence type="predicted"/>
<protein>
    <submittedName>
        <fullName evidence="1">Uncharacterized protein</fullName>
    </submittedName>
</protein>
<reference evidence="1 2" key="1">
    <citation type="submission" date="2019-06" db="EMBL/GenBank/DDBJ databases">
        <title>Taxogenomics and systematics of the genus Pantoea.</title>
        <authorList>
            <person name="Tambong J.T."/>
        </authorList>
    </citation>
    <scope>NUCLEOTIDE SEQUENCE [LARGE SCALE GENOMIC DNA]</scope>
    <source>
        <strain evidence="1 2">LMG 2558</strain>
    </source>
</reference>
<keyword evidence="2" id="KW-1185">Reference proteome</keyword>